<dbReference type="PROSITE" id="PS50977">
    <property type="entry name" value="HTH_TETR_2"/>
    <property type="match status" value="1"/>
</dbReference>
<dbReference type="InterPro" id="IPR009057">
    <property type="entry name" value="Homeodomain-like_sf"/>
</dbReference>
<gene>
    <name evidence="6" type="ORF">A4V15_06980</name>
</gene>
<proteinExistence type="predicted"/>
<name>A0A178LB52_9PSED</name>
<dbReference type="PRINTS" id="PR00455">
    <property type="entry name" value="HTHTETR"/>
</dbReference>
<evidence type="ECO:0000313" key="6">
    <source>
        <dbReference type="EMBL" id="OAN26133.1"/>
    </source>
</evidence>
<dbReference type="PANTHER" id="PTHR30055">
    <property type="entry name" value="HTH-TYPE TRANSCRIPTIONAL REGULATOR RUTR"/>
    <property type="match status" value="1"/>
</dbReference>
<evidence type="ECO:0000256" key="1">
    <source>
        <dbReference type="ARBA" id="ARBA00023015"/>
    </source>
</evidence>
<feature type="DNA-binding region" description="H-T-H motif" evidence="4">
    <location>
        <begin position="33"/>
        <end position="52"/>
    </location>
</feature>
<keyword evidence="3" id="KW-0804">Transcription</keyword>
<evidence type="ECO:0000256" key="2">
    <source>
        <dbReference type="ARBA" id="ARBA00023125"/>
    </source>
</evidence>
<dbReference type="GO" id="GO:0000976">
    <property type="term" value="F:transcription cis-regulatory region binding"/>
    <property type="evidence" value="ECO:0007669"/>
    <property type="project" value="TreeGrafter"/>
</dbReference>
<dbReference type="InterPro" id="IPR023772">
    <property type="entry name" value="DNA-bd_HTH_TetR-type_CS"/>
</dbReference>
<dbReference type="RefSeq" id="WP_064309032.1">
    <property type="nucleotide sequence ID" value="NZ_LWCR01000045.1"/>
</dbReference>
<reference evidence="6 7" key="1">
    <citation type="submission" date="2016-04" db="EMBL/GenBank/DDBJ databases">
        <title>Draft Genome Sequences of Staphylococcus capitis Strain H36, S. capitis Strain H65, S. cohnii Strain H62, S. hominis Strain H69, Mycobacterium iranicum Strain H39, Plantibacter sp. Strain H53, Pseudomonas oryzihabitans Strain H72, and Microbacterium sp. Strain H83, isolated from residential settings.</title>
        <authorList>
            <person name="Lymperopoulou D."/>
            <person name="Adams R.I."/>
            <person name="Lindow S."/>
            <person name="Coil D.A."/>
            <person name="Jospin G."/>
            <person name="Eisen J.A."/>
        </authorList>
    </citation>
    <scope>NUCLEOTIDE SEQUENCE [LARGE SCALE GENOMIC DNA]</scope>
    <source>
        <strain evidence="6 7">H72</strain>
    </source>
</reference>
<dbReference type="SUPFAM" id="SSF48498">
    <property type="entry name" value="Tetracyclin repressor-like, C-terminal domain"/>
    <property type="match status" value="1"/>
</dbReference>
<dbReference type="InterPro" id="IPR001647">
    <property type="entry name" value="HTH_TetR"/>
</dbReference>
<sequence>MSGLRERQKELRRTAISAAAVMLFQRQGFRETTVEQIAREAGVSAPTVFKYFGSKHEIILEMIKESDRRALIDVRRHIRDFADPVEALCHLEHLLVSYALEVLPAALWRELLPLVLVGGDSGLPQAYRQMNRGLQGEIASVLHELQAAGKLRADLDVELAAFLLNDYSHLQLLRLTASDEMDREGHAANVRNTTRLIFEGMRAVPGCSASDLNQG</sequence>
<dbReference type="SUPFAM" id="SSF46689">
    <property type="entry name" value="Homeodomain-like"/>
    <property type="match status" value="1"/>
</dbReference>
<dbReference type="GO" id="GO:0003700">
    <property type="term" value="F:DNA-binding transcription factor activity"/>
    <property type="evidence" value="ECO:0007669"/>
    <property type="project" value="TreeGrafter"/>
</dbReference>
<evidence type="ECO:0000259" key="5">
    <source>
        <dbReference type="PROSITE" id="PS50977"/>
    </source>
</evidence>
<dbReference type="InterPro" id="IPR050109">
    <property type="entry name" value="HTH-type_TetR-like_transc_reg"/>
</dbReference>
<dbReference type="Proteomes" id="UP000078356">
    <property type="component" value="Unassembled WGS sequence"/>
</dbReference>
<dbReference type="Gene3D" id="1.10.357.10">
    <property type="entry name" value="Tetracycline Repressor, domain 2"/>
    <property type="match status" value="1"/>
</dbReference>
<dbReference type="Pfam" id="PF00440">
    <property type="entry name" value="TetR_N"/>
    <property type="match status" value="1"/>
</dbReference>
<accession>A0A178LB52</accession>
<evidence type="ECO:0000256" key="3">
    <source>
        <dbReference type="ARBA" id="ARBA00023163"/>
    </source>
</evidence>
<dbReference type="PANTHER" id="PTHR30055:SF234">
    <property type="entry name" value="HTH-TYPE TRANSCRIPTIONAL REGULATOR BETI"/>
    <property type="match status" value="1"/>
</dbReference>
<dbReference type="PROSITE" id="PS01081">
    <property type="entry name" value="HTH_TETR_1"/>
    <property type="match status" value="1"/>
</dbReference>
<dbReference type="InterPro" id="IPR036271">
    <property type="entry name" value="Tet_transcr_reg_TetR-rel_C_sf"/>
</dbReference>
<evidence type="ECO:0000256" key="4">
    <source>
        <dbReference type="PROSITE-ProRule" id="PRU00335"/>
    </source>
</evidence>
<feature type="domain" description="HTH tetR-type" evidence="5">
    <location>
        <begin position="10"/>
        <end position="70"/>
    </location>
</feature>
<keyword evidence="2 4" id="KW-0238">DNA-binding</keyword>
<evidence type="ECO:0000313" key="7">
    <source>
        <dbReference type="Proteomes" id="UP000078356"/>
    </source>
</evidence>
<organism evidence="6 7">
    <name type="scientific">Pseudomonas oryzihabitans</name>
    <dbReference type="NCBI Taxonomy" id="47885"/>
    <lineage>
        <taxon>Bacteria</taxon>
        <taxon>Pseudomonadati</taxon>
        <taxon>Pseudomonadota</taxon>
        <taxon>Gammaproteobacteria</taxon>
        <taxon>Pseudomonadales</taxon>
        <taxon>Pseudomonadaceae</taxon>
        <taxon>Pseudomonas</taxon>
    </lineage>
</organism>
<dbReference type="AlphaFoldDB" id="A0A178LB52"/>
<dbReference type="EMBL" id="LWCR01000045">
    <property type="protein sequence ID" value="OAN26133.1"/>
    <property type="molecule type" value="Genomic_DNA"/>
</dbReference>
<keyword evidence="1" id="KW-0805">Transcription regulation</keyword>
<dbReference type="OrthoDB" id="63332at2"/>
<protein>
    <submittedName>
        <fullName evidence="6">TetR family transcriptional regulator</fullName>
    </submittedName>
</protein>
<comment type="caution">
    <text evidence="6">The sequence shown here is derived from an EMBL/GenBank/DDBJ whole genome shotgun (WGS) entry which is preliminary data.</text>
</comment>